<organism evidence="1 2">
    <name type="scientific">Daphnia magna</name>
    <dbReference type="NCBI Taxonomy" id="35525"/>
    <lineage>
        <taxon>Eukaryota</taxon>
        <taxon>Metazoa</taxon>
        <taxon>Ecdysozoa</taxon>
        <taxon>Arthropoda</taxon>
        <taxon>Crustacea</taxon>
        <taxon>Branchiopoda</taxon>
        <taxon>Diplostraca</taxon>
        <taxon>Cladocera</taxon>
        <taxon>Anomopoda</taxon>
        <taxon>Daphniidae</taxon>
        <taxon>Daphnia</taxon>
    </lineage>
</organism>
<evidence type="ECO:0000313" key="1">
    <source>
        <dbReference type="EMBL" id="KZS19933.1"/>
    </source>
</evidence>
<accession>A0A162QT78</accession>
<gene>
    <name evidence="1" type="ORF">APZ42_013509</name>
</gene>
<keyword evidence="2" id="KW-1185">Reference proteome</keyword>
<evidence type="ECO:0000313" key="2">
    <source>
        <dbReference type="Proteomes" id="UP000076858"/>
    </source>
</evidence>
<dbReference type="EMBL" id="LRGB01000286">
    <property type="protein sequence ID" value="KZS19933.1"/>
    <property type="molecule type" value="Genomic_DNA"/>
</dbReference>
<sequence length="98" mass="11315">MSTSTACQPYVAHHGLYFVVCGSSSVHLHPSRRLKFEKWKLLSNYGVVVNNIFKNEEKLNPSCWEFLMLEFPKIGSATNVFKRLVNIDRSQRRSIILT</sequence>
<dbReference type="Proteomes" id="UP000076858">
    <property type="component" value="Unassembled WGS sequence"/>
</dbReference>
<proteinExistence type="predicted"/>
<reference evidence="1 2" key="1">
    <citation type="submission" date="2016-03" db="EMBL/GenBank/DDBJ databases">
        <title>EvidentialGene: Evidence-directed Construction of Genes on Genomes.</title>
        <authorList>
            <person name="Gilbert D.G."/>
            <person name="Choi J.-H."/>
            <person name="Mockaitis K."/>
            <person name="Colbourne J."/>
            <person name="Pfrender M."/>
        </authorList>
    </citation>
    <scope>NUCLEOTIDE SEQUENCE [LARGE SCALE GENOMIC DNA]</scope>
    <source>
        <strain evidence="1 2">Xinb3</strain>
        <tissue evidence="1">Complete organism</tissue>
    </source>
</reference>
<comment type="caution">
    <text evidence="1">The sequence shown here is derived from an EMBL/GenBank/DDBJ whole genome shotgun (WGS) entry which is preliminary data.</text>
</comment>
<name>A0A162QT78_9CRUS</name>
<protein>
    <submittedName>
        <fullName evidence="1">Uncharacterized protein</fullName>
    </submittedName>
</protein>
<dbReference type="AlphaFoldDB" id="A0A162QT78"/>